<dbReference type="InterPro" id="IPR039425">
    <property type="entry name" value="RNA_pol_sigma-70-like"/>
</dbReference>
<accession>A0A5B8UFS5</accession>
<dbReference type="NCBIfam" id="TIGR02937">
    <property type="entry name" value="sigma70-ECF"/>
    <property type="match status" value="1"/>
</dbReference>
<dbReference type="SUPFAM" id="SSF88946">
    <property type="entry name" value="Sigma2 domain of RNA polymerase sigma factors"/>
    <property type="match status" value="1"/>
</dbReference>
<keyword evidence="9" id="KW-1185">Reference proteome</keyword>
<sequence>MRKTELYAALSETTIINRIISGDTALFEILIRRYNGVLYKIARSYGFNHQDAEDLMQETHIAAYLKLNQFEGRAAYKTWLSKIMSNKCLYKLSHGVVRNEQPDENIGETANPLFSNTDAQAVETIVMKREFSNFLEASLNNLAPIYRTVFVLREIEGFSVAETAELLNISEVNVKVRLNRAKTMLQEQLQHLYSSMEIYEFNRVYCDRVVNNVFKKILAN</sequence>
<evidence type="ECO:0000259" key="7">
    <source>
        <dbReference type="Pfam" id="PF08281"/>
    </source>
</evidence>
<dbReference type="AlphaFoldDB" id="A0A5B8UFS5"/>
<dbReference type="SUPFAM" id="SSF88659">
    <property type="entry name" value="Sigma3 and sigma4 domains of RNA polymerase sigma factors"/>
    <property type="match status" value="1"/>
</dbReference>
<dbReference type="Proteomes" id="UP000321204">
    <property type="component" value="Chromosome"/>
</dbReference>
<dbReference type="GO" id="GO:0003677">
    <property type="term" value="F:DNA binding"/>
    <property type="evidence" value="ECO:0007669"/>
    <property type="project" value="UniProtKB-KW"/>
</dbReference>
<dbReference type="GO" id="GO:0006352">
    <property type="term" value="P:DNA-templated transcription initiation"/>
    <property type="evidence" value="ECO:0007669"/>
    <property type="project" value="InterPro"/>
</dbReference>
<feature type="domain" description="RNA polymerase sigma-70 region 2" evidence="6">
    <location>
        <begin position="30"/>
        <end position="91"/>
    </location>
</feature>
<dbReference type="InterPro" id="IPR007627">
    <property type="entry name" value="RNA_pol_sigma70_r2"/>
</dbReference>
<dbReference type="Pfam" id="PF08281">
    <property type="entry name" value="Sigma70_r4_2"/>
    <property type="match status" value="1"/>
</dbReference>
<dbReference type="Gene3D" id="1.10.10.10">
    <property type="entry name" value="Winged helix-like DNA-binding domain superfamily/Winged helix DNA-binding domain"/>
    <property type="match status" value="1"/>
</dbReference>
<keyword evidence="2" id="KW-0805">Transcription regulation</keyword>
<evidence type="ECO:0000256" key="2">
    <source>
        <dbReference type="ARBA" id="ARBA00023015"/>
    </source>
</evidence>
<dbReference type="OrthoDB" id="1027298at2"/>
<evidence type="ECO:0000313" key="8">
    <source>
        <dbReference type="EMBL" id="QEC55333.1"/>
    </source>
</evidence>
<dbReference type="InterPro" id="IPR013325">
    <property type="entry name" value="RNA_pol_sigma_r2"/>
</dbReference>
<dbReference type="Gene3D" id="1.10.1740.10">
    <property type="match status" value="1"/>
</dbReference>
<keyword evidence="3" id="KW-0731">Sigma factor</keyword>
<dbReference type="InterPro" id="IPR014284">
    <property type="entry name" value="RNA_pol_sigma-70_dom"/>
</dbReference>
<keyword evidence="4" id="KW-0238">DNA-binding</keyword>
<dbReference type="Pfam" id="PF04542">
    <property type="entry name" value="Sigma70_r2"/>
    <property type="match status" value="1"/>
</dbReference>
<gene>
    <name evidence="8" type="ORF">FSB75_05240</name>
</gene>
<evidence type="ECO:0000256" key="5">
    <source>
        <dbReference type="ARBA" id="ARBA00023163"/>
    </source>
</evidence>
<reference evidence="8 9" key="1">
    <citation type="journal article" date="2015" name="Int. J. Syst. Evol. Microbiol.">
        <title>Flavisolibacter ginsenosidimutans sp. nov., with ginsenoside-converting activity isolated from soil used for cultivating ginseng.</title>
        <authorList>
            <person name="Zhao Y."/>
            <person name="Liu Q."/>
            <person name="Kang M.S."/>
            <person name="Jin F."/>
            <person name="Yu H."/>
            <person name="Im W.T."/>
        </authorList>
    </citation>
    <scope>NUCLEOTIDE SEQUENCE [LARGE SCALE GENOMIC DNA]</scope>
    <source>
        <strain evidence="8 9">Gsoil 636</strain>
    </source>
</reference>
<dbReference type="RefSeq" id="WP_146783809.1">
    <property type="nucleotide sequence ID" value="NZ_BAABIO010000002.1"/>
</dbReference>
<protein>
    <submittedName>
        <fullName evidence="8">Sigma-70 family RNA polymerase sigma factor</fullName>
    </submittedName>
</protein>
<dbReference type="CDD" id="cd06171">
    <property type="entry name" value="Sigma70_r4"/>
    <property type="match status" value="1"/>
</dbReference>
<evidence type="ECO:0000313" key="9">
    <source>
        <dbReference type="Proteomes" id="UP000321204"/>
    </source>
</evidence>
<organism evidence="8 9">
    <name type="scientific">Flavisolibacter ginsenosidimutans</name>
    <dbReference type="NCBI Taxonomy" id="661481"/>
    <lineage>
        <taxon>Bacteria</taxon>
        <taxon>Pseudomonadati</taxon>
        <taxon>Bacteroidota</taxon>
        <taxon>Chitinophagia</taxon>
        <taxon>Chitinophagales</taxon>
        <taxon>Chitinophagaceae</taxon>
        <taxon>Flavisolibacter</taxon>
    </lineage>
</organism>
<evidence type="ECO:0000259" key="6">
    <source>
        <dbReference type="Pfam" id="PF04542"/>
    </source>
</evidence>
<evidence type="ECO:0000256" key="1">
    <source>
        <dbReference type="ARBA" id="ARBA00010641"/>
    </source>
</evidence>
<dbReference type="PANTHER" id="PTHR43133">
    <property type="entry name" value="RNA POLYMERASE ECF-TYPE SIGMA FACTO"/>
    <property type="match status" value="1"/>
</dbReference>
<dbReference type="PANTHER" id="PTHR43133:SF8">
    <property type="entry name" value="RNA POLYMERASE SIGMA FACTOR HI_1459-RELATED"/>
    <property type="match status" value="1"/>
</dbReference>
<dbReference type="GO" id="GO:0016987">
    <property type="term" value="F:sigma factor activity"/>
    <property type="evidence" value="ECO:0007669"/>
    <property type="project" value="UniProtKB-KW"/>
</dbReference>
<keyword evidence="5" id="KW-0804">Transcription</keyword>
<evidence type="ECO:0000256" key="3">
    <source>
        <dbReference type="ARBA" id="ARBA00023082"/>
    </source>
</evidence>
<proteinExistence type="inferred from homology"/>
<evidence type="ECO:0000256" key="4">
    <source>
        <dbReference type="ARBA" id="ARBA00023125"/>
    </source>
</evidence>
<comment type="similarity">
    <text evidence="1">Belongs to the sigma-70 factor family. ECF subfamily.</text>
</comment>
<name>A0A5B8UFS5_9BACT</name>
<dbReference type="KEGG" id="fgg:FSB75_05240"/>
<dbReference type="InterPro" id="IPR013324">
    <property type="entry name" value="RNA_pol_sigma_r3/r4-like"/>
</dbReference>
<dbReference type="InterPro" id="IPR036388">
    <property type="entry name" value="WH-like_DNA-bd_sf"/>
</dbReference>
<feature type="domain" description="RNA polymerase sigma factor 70 region 4 type 2" evidence="7">
    <location>
        <begin position="136"/>
        <end position="185"/>
    </location>
</feature>
<dbReference type="InterPro" id="IPR013249">
    <property type="entry name" value="RNA_pol_sigma70_r4_t2"/>
</dbReference>
<dbReference type="EMBL" id="CP042433">
    <property type="protein sequence ID" value="QEC55333.1"/>
    <property type="molecule type" value="Genomic_DNA"/>
</dbReference>